<evidence type="ECO:0000256" key="1">
    <source>
        <dbReference type="SAM" id="Phobius"/>
    </source>
</evidence>
<reference evidence="2" key="1">
    <citation type="journal article" date="2023" name="Plant J.">
        <title>The genome of the king protea, Protea cynaroides.</title>
        <authorList>
            <person name="Chang J."/>
            <person name="Duong T.A."/>
            <person name="Schoeman C."/>
            <person name="Ma X."/>
            <person name="Roodt D."/>
            <person name="Barker N."/>
            <person name="Li Z."/>
            <person name="Van de Peer Y."/>
            <person name="Mizrachi E."/>
        </authorList>
    </citation>
    <scope>NUCLEOTIDE SEQUENCE</scope>
    <source>
        <tissue evidence="2">Young leaves</tissue>
    </source>
</reference>
<keyword evidence="1" id="KW-1133">Transmembrane helix</keyword>
<keyword evidence="1" id="KW-0812">Transmembrane</keyword>
<dbReference type="Proteomes" id="UP001141806">
    <property type="component" value="Unassembled WGS sequence"/>
</dbReference>
<evidence type="ECO:0000313" key="2">
    <source>
        <dbReference type="EMBL" id="KAJ4960505.1"/>
    </source>
</evidence>
<accession>A0A9Q0H9C9</accession>
<organism evidence="2 3">
    <name type="scientific">Protea cynaroides</name>
    <dbReference type="NCBI Taxonomy" id="273540"/>
    <lineage>
        <taxon>Eukaryota</taxon>
        <taxon>Viridiplantae</taxon>
        <taxon>Streptophyta</taxon>
        <taxon>Embryophyta</taxon>
        <taxon>Tracheophyta</taxon>
        <taxon>Spermatophyta</taxon>
        <taxon>Magnoliopsida</taxon>
        <taxon>Proteales</taxon>
        <taxon>Proteaceae</taxon>
        <taxon>Protea</taxon>
    </lineage>
</organism>
<name>A0A9Q0H9C9_9MAGN</name>
<dbReference type="AlphaFoldDB" id="A0A9Q0H9C9"/>
<dbReference type="EMBL" id="JAMYWD010000009">
    <property type="protein sequence ID" value="KAJ4960505.1"/>
    <property type="molecule type" value="Genomic_DNA"/>
</dbReference>
<proteinExistence type="predicted"/>
<protein>
    <submittedName>
        <fullName evidence="2">Uncharacterized protein</fullName>
    </submittedName>
</protein>
<evidence type="ECO:0000313" key="3">
    <source>
        <dbReference type="Proteomes" id="UP001141806"/>
    </source>
</evidence>
<comment type="caution">
    <text evidence="2">The sequence shown here is derived from an EMBL/GenBank/DDBJ whole genome shotgun (WGS) entry which is preliminary data.</text>
</comment>
<keyword evidence="3" id="KW-1185">Reference proteome</keyword>
<feature type="transmembrane region" description="Helical" evidence="1">
    <location>
        <begin position="7"/>
        <end position="32"/>
    </location>
</feature>
<keyword evidence="1" id="KW-0472">Membrane</keyword>
<sequence>MCWPQGINWLTIIFLGLHLQGTLHQFGVILLIRSVGPIHRWIVLITTLSYFRVLHLSLHDWSLRCMGYNVTSPCCCAKFITTIARFVGGASKLVGFFWPLTTDGAVFRFSWVSGCIWLSSSTGGGGGIELRLCLVTLHPAILCYDDGSAYNMVRTKFLGLMTQSASAPTRLKLGMLTMHLADLLGISHDGPLVYYAPREPQFLSLEMRAEIDRQLIRDDHWEMKAMNLHPEPQAYYKIIQHNLIPQSGHYERISQLT</sequence>
<gene>
    <name evidence="2" type="ORF">NE237_020415</name>
</gene>